<evidence type="ECO:0000313" key="2">
    <source>
        <dbReference type="EMBL" id="SDI76449.1"/>
    </source>
</evidence>
<dbReference type="AlphaFoldDB" id="A0A1G8N827"/>
<sequence>MSTISHPASPNETPQPNAEPIWCRTCNTTEHLILDSIEPLKPPTEGLVDISYTCVECDTFYAHTAVFLDAAAILNERGNTIGVLQFGGEYVHCGRPMELAGSAHRSVQAPIRTDDPGQDPAVELLDVYLKTKVLQCGCGFRMELPA</sequence>
<protein>
    <submittedName>
        <fullName evidence="2">Uncharacterized protein</fullName>
    </submittedName>
</protein>
<evidence type="ECO:0000313" key="3">
    <source>
        <dbReference type="Proteomes" id="UP000182130"/>
    </source>
</evidence>
<reference evidence="3" key="1">
    <citation type="submission" date="2016-10" db="EMBL/GenBank/DDBJ databases">
        <authorList>
            <person name="Varghese N."/>
            <person name="Submissions S."/>
        </authorList>
    </citation>
    <scope>NUCLEOTIDE SEQUENCE [LARGE SCALE GENOMIC DNA]</scope>
    <source>
        <strain evidence="3">CGMCC 1.10783</strain>
    </source>
</reference>
<dbReference type="EMBL" id="FNEI01000004">
    <property type="protein sequence ID" value="SDI76449.1"/>
    <property type="molecule type" value="Genomic_DNA"/>
</dbReference>
<feature type="compositionally biased region" description="Polar residues" evidence="1">
    <location>
        <begin position="1"/>
        <end position="16"/>
    </location>
</feature>
<keyword evidence="3" id="KW-1185">Reference proteome</keyword>
<dbReference type="Proteomes" id="UP000182130">
    <property type="component" value="Unassembled WGS sequence"/>
</dbReference>
<accession>A0A1G8N827</accession>
<dbReference type="RefSeq" id="WP_074587931.1">
    <property type="nucleotide sequence ID" value="NZ_FNEI01000004.1"/>
</dbReference>
<gene>
    <name evidence="2" type="ORF">SAMN05216555_104174</name>
</gene>
<proteinExistence type="predicted"/>
<name>A0A1G8N827_9MICC</name>
<feature type="region of interest" description="Disordered" evidence="1">
    <location>
        <begin position="1"/>
        <end position="20"/>
    </location>
</feature>
<evidence type="ECO:0000256" key="1">
    <source>
        <dbReference type="SAM" id="MobiDB-lite"/>
    </source>
</evidence>
<organism evidence="2 3">
    <name type="scientific">Arthrobacter cupressi</name>
    <dbReference type="NCBI Taxonomy" id="1045773"/>
    <lineage>
        <taxon>Bacteria</taxon>
        <taxon>Bacillati</taxon>
        <taxon>Actinomycetota</taxon>
        <taxon>Actinomycetes</taxon>
        <taxon>Micrococcales</taxon>
        <taxon>Micrococcaceae</taxon>
        <taxon>Arthrobacter</taxon>
    </lineage>
</organism>